<accession>A0ABW0Q8A0</accession>
<dbReference type="InterPro" id="IPR021561">
    <property type="entry name" value="AbiEi_3"/>
</dbReference>
<feature type="domain" description="Transcriptional regulator AbiEi antitoxin N-terminal" evidence="1">
    <location>
        <begin position="8"/>
        <end position="96"/>
    </location>
</feature>
<evidence type="ECO:0000313" key="2">
    <source>
        <dbReference type="EMBL" id="MFC5521030.1"/>
    </source>
</evidence>
<dbReference type="InterPro" id="IPR033455">
    <property type="entry name" value="AbiEi_3_N"/>
</dbReference>
<dbReference type="Pfam" id="PF17194">
    <property type="entry name" value="AbiEi_3_N"/>
    <property type="match status" value="1"/>
</dbReference>
<comment type="caution">
    <text evidence="2">The sequence shown here is derived from an EMBL/GenBank/DDBJ whole genome shotgun (WGS) entry which is preliminary data.</text>
</comment>
<dbReference type="Pfam" id="PF11459">
    <property type="entry name" value="AbiEi_3"/>
    <property type="match status" value="1"/>
</dbReference>
<proteinExistence type="predicted"/>
<dbReference type="Proteomes" id="UP001596084">
    <property type="component" value="Unassembled WGS sequence"/>
</dbReference>
<evidence type="ECO:0000313" key="3">
    <source>
        <dbReference type="Proteomes" id="UP001596084"/>
    </source>
</evidence>
<name>A0ABW0Q8A0_9BURK</name>
<keyword evidence="3" id="KW-1185">Reference proteome</keyword>
<gene>
    <name evidence="2" type="ORF">ACFPP7_08900</name>
</gene>
<reference evidence="3" key="1">
    <citation type="journal article" date="2019" name="Int. J. Syst. Evol. Microbiol.">
        <title>The Global Catalogue of Microorganisms (GCM) 10K type strain sequencing project: providing services to taxonomists for standard genome sequencing and annotation.</title>
        <authorList>
            <consortium name="The Broad Institute Genomics Platform"/>
            <consortium name="The Broad Institute Genome Sequencing Center for Infectious Disease"/>
            <person name="Wu L."/>
            <person name="Ma J."/>
        </authorList>
    </citation>
    <scope>NUCLEOTIDE SEQUENCE [LARGE SCALE GENOMIC DNA]</scope>
    <source>
        <strain evidence="3">CGMCC 4.7277</strain>
    </source>
</reference>
<sequence>MDRTRRHALIKKLQTSLPRGMPFDLATLERIGVSAQLAAHYAESGWLDRLGQGVYAFAGDTLSAHGAIKLLQTRVVGLHVAGRSALTLQGVRHNLATREALVLWGDVRFALPAWFTSRFPSRYLSARLFNWPDSTLADNSLTTPPGVTDGLRVSVPERAVLELLYEVGTHQGLEEARNLFDGLRNLRKDVLGELLQSCTSVKTVRLFQTWARETNVVDVEALQKQYTLPVGSDKRWITRMKDGNLLSLKPHG</sequence>
<protein>
    <submittedName>
        <fullName evidence="2">Type IV toxin-antitoxin system AbiEi family antitoxin domain-containing protein</fullName>
    </submittedName>
</protein>
<organism evidence="2 3">
    <name type="scientific">Polaromonas jejuensis</name>
    <dbReference type="NCBI Taxonomy" id="457502"/>
    <lineage>
        <taxon>Bacteria</taxon>
        <taxon>Pseudomonadati</taxon>
        <taxon>Pseudomonadota</taxon>
        <taxon>Betaproteobacteria</taxon>
        <taxon>Burkholderiales</taxon>
        <taxon>Comamonadaceae</taxon>
        <taxon>Polaromonas</taxon>
    </lineage>
</organism>
<dbReference type="RefSeq" id="WP_068833683.1">
    <property type="nucleotide sequence ID" value="NZ_JBHSMX010000012.1"/>
</dbReference>
<evidence type="ECO:0000259" key="1">
    <source>
        <dbReference type="Pfam" id="PF17194"/>
    </source>
</evidence>
<dbReference type="EMBL" id="JBHSMX010000012">
    <property type="protein sequence ID" value="MFC5521030.1"/>
    <property type="molecule type" value="Genomic_DNA"/>
</dbReference>